<dbReference type="GO" id="GO:0008017">
    <property type="term" value="F:microtubule binding"/>
    <property type="evidence" value="ECO:0007669"/>
    <property type="project" value="InterPro"/>
</dbReference>
<feature type="region of interest" description="Disordered" evidence="2">
    <location>
        <begin position="110"/>
        <end position="130"/>
    </location>
</feature>
<keyword evidence="1" id="KW-0505">Motor protein</keyword>
<dbReference type="PROSITE" id="PS50067">
    <property type="entry name" value="KINESIN_MOTOR_2"/>
    <property type="match status" value="1"/>
</dbReference>
<comment type="similarity">
    <text evidence="1">Belongs to the TRAFAC class myosin-kinesin ATPase superfamily. Kinesin family.</text>
</comment>
<dbReference type="KEGG" id="tbl:TBLA_0A00820"/>
<feature type="compositionally biased region" description="Polar residues" evidence="2">
    <location>
        <begin position="502"/>
        <end position="514"/>
    </location>
</feature>
<feature type="region of interest" description="Disordered" evidence="2">
    <location>
        <begin position="687"/>
        <end position="720"/>
    </location>
</feature>
<dbReference type="Proteomes" id="UP000002866">
    <property type="component" value="Chromosome 1"/>
</dbReference>
<accession>I2GUT1</accession>
<dbReference type="eggNOG" id="KOG0240">
    <property type="taxonomic scope" value="Eukaryota"/>
</dbReference>
<dbReference type="HOGENOM" id="CLU_001485_32_0_1"/>
<feature type="domain" description="Kinesin motor" evidence="3">
    <location>
        <begin position="1"/>
        <end position="404"/>
    </location>
</feature>
<dbReference type="EMBL" id="HE806316">
    <property type="protein sequence ID" value="CCH57883.1"/>
    <property type="molecule type" value="Genomic_DNA"/>
</dbReference>
<dbReference type="STRING" id="1071380.I2GUT1"/>
<dbReference type="InterPro" id="IPR036961">
    <property type="entry name" value="Kinesin_motor_dom_sf"/>
</dbReference>
<dbReference type="InParanoid" id="I2GUT1"/>
<dbReference type="FunCoup" id="I2GUT1">
    <property type="interactions" value="111"/>
</dbReference>
<dbReference type="GeneID" id="14493009"/>
<dbReference type="Gene3D" id="3.40.850.10">
    <property type="entry name" value="Kinesin motor domain"/>
    <property type="match status" value="1"/>
</dbReference>
<dbReference type="OrthoDB" id="3176171at2759"/>
<feature type="region of interest" description="Disordered" evidence="2">
    <location>
        <begin position="502"/>
        <end position="556"/>
    </location>
</feature>
<dbReference type="SUPFAM" id="SSF52540">
    <property type="entry name" value="P-loop containing nucleoside triphosphate hydrolases"/>
    <property type="match status" value="1"/>
</dbReference>
<sequence length="803" mass="90529">MVQVVVRIKPEPPSEEIAFSQYSIRDKTRDNDGATGTRIIFTSETTGNTEFQVDKVFDRFTKQSDLLSSDIVKNKISELFDGFNSSIIAFGQSGTGKSFTMFGNNSLTSTNTSPIKHKNSHNNKKADANDEYVSDIDSIEGLDSDLDSNQDNLSSDMLLAQSGLVLSPNDGILQRSVKDIFSRINEVKRLKEKSQFSVSFSFYEVYEDKVFDLLSPTKDKTPLKLIRPNFKKNNSSLEIENLRQVYVESFEELNSYLIEGRSNRNMKHLTSRSNIVIKINLEQVFLEDQLMKCSSLILLDMAASDYIDKNDSLGISAKEAKKLNYPMESFTSYINLLAETGTSPYDQQINGKKSNDYNSNLVDIMSIPIGGNCKTLFISTISPLLANQNETFITLRISEQIKSIISSSNNINKNIKGLNSKKELELIRMDINLKEEYYKCQIRILEEQLKLMKSHSNIITETNTTRNSGLQEEIKYQEKENRKLKKQVKTLAYILTKTNRNNKSATNTISNDDMNQGDEIDGNNINDDDNELNKQDTNLADEDDDDDGDGNSLETEDNSEHLLNTLLEKCEQVVELQLSLDEEINKGLILQKQTEFSKFKGQTLETMNLKLLDQINLLEADLQMTLAENVSKRKEIEHLKQIANSRKSRIQYLENDIKEKDISIKSIATNNSLSVNQTNSNNNLKLQEEASNSRKYSTTSSSGNTLVHEESNEPCSPKSTSYHWPSNYISSPSHWGVTRKASSSIDSPFNTTPHNPVATAKPMKRGLDLRLMQHISAPRDSESTASTDSPSNVSPIKNTNSVN</sequence>
<dbReference type="AlphaFoldDB" id="I2GUT1"/>
<dbReference type="RefSeq" id="XP_004177402.1">
    <property type="nucleotide sequence ID" value="XM_004177354.1"/>
</dbReference>
<evidence type="ECO:0000256" key="2">
    <source>
        <dbReference type="SAM" id="MobiDB-lite"/>
    </source>
</evidence>
<keyword evidence="5" id="KW-1185">Reference proteome</keyword>
<feature type="binding site" evidence="1">
    <location>
        <begin position="91"/>
        <end position="98"/>
    </location>
    <ligand>
        <name>ATP</name>
        <dbReference type="ChEBI" id="CHEBI:30616"/>
    </ligand>
</feature>
<evidence type="ECO:0000313" key="4">
    <source>
        <dbReference type="EMBL" id="CCH57883.1"/>
    </source>
</evidence>
<protein>
    <recommendedName>
        <fullName evidence="3">Kinesin motor domain-containing protein</fullName>
    </recommendedName>
</protein>
<dbReference type="GO" id="GO:0003777">
    <property type="term" value="F:microtubule motor activity"/>
    <property type="evidence" value="ECO:0007669"/>
    <property type="project" value="InterPro"/>
</dbReference>
<dbReference type="GO" id="GO:0005875">
    <property type="term" value="C:microtubule associated complex"/>
    <property type="evidence" value="ECO:0007669"/>
    <property type="project" value="TreeGrafter"/>
</dbReference>
<feature type="region of interest" description="Disordered" evidence="2">
    <location>
        <begin position="775"/>
        <end position="803"/>
    </location>
</feature>
<dbReference type="GO" id="GO:0051231">
    <property type="term" value="P:spindle elongation"/>
    <property type="evidence" value="ECO:0007669"/>
    <property type="project" value="TreeGrafter"/>
</dbReference>
<dbReference type="InterPro" id="IPR027640">
    <property type="entry name" value="Kinesin-like_fam"/>
</dbReference>
<proteinExistence type="inferred from homology"/>
<dbReference type="GO" id="GO:0007052">
    <property type="term" value="P:mitotic spindle organization"/>
    <property type="evidence" value="ECO:0007669"/>
    <property type="project" value="TreeGrafter"/>
</dbReference>
<dbReference type="Pfam" id="PF00225">
    <property type="entry name" value="Kinesin"/>
    <property type="match status" value="2"/>
</dbReference>
<feature type="compositionally biased region" description="Acidic residues" evidence="2">
    <location>
        <begin position="515"/>
        <end position="530"/>
    </location>
</feature>
<evidence type="ECO:0000256" key="1">
    <source>
        <dbReference type="PROSITE-ProRule" id="PRU00283"/>
    </source>
</evidence>
<keyword evidence="1" id="KW-0547">Nucleotide-binding</keyword>
<name>I2GUT1_HENB6</name>
<reference evidence="4 5" key="1">
    <citation type="journal article" date="2011" name="Proc. Natl. Acad. Sci. U.S.A.">
        <title>Evolutionary erosion of yeast sex chromosomes by mating-type switching accidents.</title>
        <authorList>
            <person name="Gordon J.L."/>
            <person name="Armisen D."/>
            <person name="Proux-Wera E."/>
            <person name="Oheigeartaigh S.S."/>
            <person name="Byrne K.P."/>
            <person name="Wolfe K.H."/>
        </authorList>
    </citation>
    <scope>NUCLEOTIDE SEQUENCE [LARGE SCALE GENOMIC DNA]</scope>
    <source>
        <strain evidence="5">ATCC 34711 / CBS 6284 / DSM 70876 / NBRC 10599 / NRRL Y-10934 / UCD 77-7</strain>
    </source>
</reference>
<dbReference type="PRINTS" id="PR00380">
    <property type="entry name" value="KINESINHEAVY"/>
</dbReference>
<dbReference type="SMART" id="SM00129">
    <property type="entry name" value="KISc"/>
    <property type="match status" value="1"/>
</dbReference>
<gene>
    <name evidence="4" type="primary">TBLA0A00820</name>
    <name evidence="4" type="ORF">TBLA_0A00820</name>
</gene>
<dbReference type="InterPro" id="IPR027417">
    <property type="entry name" value="P-loop_NTPase"/>
</dbReference>
<dbReference type="InterPro" id="IPR001752">
    <property type="entry name" value="Kinesin_motor_dom"/>
</dbReference>
<dbReference type="PANTHER" id="PTHR47969:SF29">
    <property type="entry name" value="KINESIN-LIKE PROTEIN"/>
    <property type="match status" value="1"/>
</dbReference>
<evidence type="ECO:0000313" key="5">
    <source>
        <dbReference type="Proteomes" id="UP000002866"/>
    </source>
</evidence>
<keyword evidence="1" id="KW-0067">ATP-binding</keyword>
<evidence type="ECO:0000259" key="3">
    <source>
        <dbReference type="PROSITE" id="PS50067"/>
    </source>
</evidence>
<organism evidence="4 5">
    <name type="scientific">Henningerozyma blattae (strain ATCC 34711 / CBS 6284 / DSM 70876 / NBRC 10599 / NRRL Y-10934 / UCD 77-7)</name>
    <name type="common">Yeast</name>
    <name type="synonym">Tetrapisispora blattae</name>
    <dbReference type="NCBI Taxonomy" id="1071380"/>
    <lineage>
        <taxon>Eukaryota</taxon>
        <taxon>Fungi</taxon>
        <taxon>Dikarya</taxon>
        <taxon>Ascomycota</taxon>
        <taxon>Saccharomycotina</taxon>
        <taxon>Saccharomycetes</taxon>
        <taxon>Saccharomycetales</taxon>
        <taxon>Saccharomycetaceae</taxon>
        <taxon>Henningerozyma</taxon>
    </lineage>
</organism>
<feature type="compositionally biased region" description="Acidic residues" evidence="2">
    <location>
        <begin position="539"/>
        <end position="556"/>
    </location>
</feature>
<dbReference type="GO" id="GO:0007018">
    <property type="term" value="P:microtubule-based movement"/>
    <property type="evidence" value="ECO:0007669"/>
    <property type="project" value="InterPro"/>
</dbReference>
<dbReference type="OMA" id="SKHTHRT"/>
<dbReference type="GO" id="GO:0005524">
    <property type="term" value="F:ATP binding"/>
    <property type="evidence" value="ECO:0007669"/>
    <property type="project" value="UniProtKB-UniRule"/>
</dbReference>
<feature type="compositionally biased region" description="Polar residues" evidence="2">
    <location>
        <begin position="783"/>
        <end position="803"/>
    </location>
</feature>
<dbReference type="PANTHER" id="PTHR47969">
    <property type="entry name" value="CHROMOSOME-ASSOCIATED KINESIN KIF4A-RELATED"/>
    <property type="match status" value="1"/>
</dbReference>